<comment type="caution">
    <text evidence="2">The sequence shown here is derived from an EMBL/GenBank/DDBJ whole genome shotgun (WGS) entry which is preliminary data.</text>
</comment>
<organism evidence="2 4">
    <name type="scientific">Trichonephila clavata</name>
    <name type="common">Joro spider</name>
    <name type="synonym">Nephila clavata</name>
    <dbReference type="NCBI Taxonomy" id="2740835"/>
    <lineage>
        <taxon>Eukaryota</taxon>
        <taxon>Metazoa</taxon>
        <taxon>Ecdysozoa</taxon>
        <taxon>Arthropoda</taxon>
        <taxon>Chelicerata</taxon>
        <taxon>Arachnida</taxon>
        <taxon>Araneae</taxon>
        <taxon>Araneomorphae</taxon>
        <taxon>Entelegynae</taxon>
        <taxon>Araneoidea</taxon>
        <taxon>Nephilidae</taxon>
        <taxon>Trichonephila</taxon>
    </lineage>
</organism>
<reference evidence="2" key="1">
    <citation type="submission" date="2020-07" db="EMBL/GenBank/DDBJ databases">
        <title>Multicomponent nature underlies the extraordinary mechanical properties of spider dragline silk.</title>
        <authorList>
            <person name="Kono N."/>
            <person name="Nakamura H."/>
            <person name="Mori M."/>
            <person name="Yoshida Y."/>
            <person name="Ohtoshi R."/>
            <person name="Malay A.D."/>
            <person name="Moran D.A.P."/>
            <person name="Tomita M."/>
            <person name="Numata K."/>
            <person name="Arakawa K."/>
        </authorList>
    </citation>
    <scope>NUCLEOTIDE SEQUENCE</scope>
</reference>
<dbReference type="AlphaFoldDB" id="A0A8X6LJN4"/>
<evidence type="ECO:0000313" key="3">
    <source>
        <dbReference type="EMBL" id="GFR29515.1"/>
    </source>
</evidence>
<dbReference type="EMBL" id="BMAO01009231">
    <property type="protein sequence ID" value="GFR29515.1"/>
    <property type="molecule type" value="Genomic_DNA"/>
</dbReference>
<evidence type="ECO:0000313" key="2">
    <source>
        <dbReference type="EMBL" id="GFR12280.1"/>
    </source>
</evidence>
<sequence>MLPIYKLGWCPLIQIHTCIYKYFVREFILTLHEGFQLEVKGCIGDNFCSISFIRSANGFSYSIIDHPYQVNCFVANYFTSEPILPLDDMYELIVSGFPTFPALNVKSSHGDVTIWTVGGSSRLALKLVAYMQVKPIRRAESFGKKVFENVNDVLMNIFTI</sequence>
<accession>A0A8X6LJN4</accession>
<dbReference type="EMBL" id="BMAO01016938">
    <property type="protein sequence ID" value="GFR12280.1"/>
    <property type="molecule type" value="Genomic_DNA"/>
</dbReference>
<proteinExistence type="predicted"/>
<dbReference type="EMBL" id="BMAO01000638">
    <property type="protein sequence ID" value="GFQ68158.1"/>
    <property type="molecule type" value="Genomic_DNA"/>
</dbReference>
<protein>
    <submittedName>
        <fullName evidence="2">Uncharacterized protein</fullName>
    </submittedName>
</protein>
<gene>
    <name evidence="2" type="ORF">TNCT_103441</name>
    <name evidence="3" type="ORF">TNCT_229511</name>
    <name evidence="1" type="ORF">TNCT_729821</name>
</gene>
<name>A0A8X6LJN4_TRICU</name>
<evidence type="ECO:0000313" key="1">
    <source>
        <dbReference type="EMBL" id="GFQ68158.1"/>
    </source>
</evidence>
<keyword evidence="4" id="KW-1185">Reference proteome</keyword>
<evidence type="ECO:0000313" key="4">
    <source>
        <dbReference type="Proteomes" id="UP000887116"/>
    </source>
</evidence>
<dbReference type="Proteomes" id="UP000887116">
    <property type="component" value="Unassembled WGS sequence"/>
</dbReference>